<evidence type="ECO:0000313" key="2">
    <source>
        <dbReference type="Proteomes" id="UP000002495"/>
    </source>
</evidence>
<proteinExistence type="predicted"/>
<dbReference type="STRING" id="235279.HH_1797"/>
<dbReference type="EMBL" id="AE017125">
    <property type="protein sequence ID" value="AAP78394.1"/>
    <property type="molecule type" value="Genomic_DNA"/>
</dbReference>
<sequence length="35" mass="4405">MRNKKRILAQILIRISHFMFFNIKNMEHLLLNRHK</sequence>
<dbReference type="KEGG" id="hhe:HH_1797"/>
<accession>Q7VF80</accession>
<name>Q7VF80_HELHP</name>
<keyword evidence="2" id="KW-1185">Reference proteome</keyword>
<dbReference type="Proteomes" id="UP000002495">
    <property type="component" value="Chromosome"/>
</dbReference>
<reference evidence="1 2" key="1">
    <citation type="journal article" date="2003" name="Proc. Natl. Acad. Sci. U.S.A.">
        <title>The complete genome sequence of the carcinogenic bacterium Helicobacter hepaticus.</title>
        <authorList>
            <person name="Suerbaum S."/>
            <person name="Josenhans C."/>
            <person name="Sterzenbach T."/>
            <person name="Drescher B."/>
            <person name="Brandt P."/>
            <person name="Bell M."/>
            <person name="Droege M."/>
            <person name="Fartmann B."/>
            <person name="Fischer H.-P."/>
            <person name="Ge Z."/>
            <person name="Hoerster A."/>
            <person name="Holland R."/>
            <person name="Klein K."/>
            <person name="Koenig J."/>
            <person name="Macko L."/>
            <person name="Mendz G.L."/>
            <person name="Nyakatura G."/>
            <person name="Schauer D.B."/>
            <person name="Shen Z."/>
            <person name="Weber J."/>
            <person name="Frosch M."/>
            <person name="Fox J.G."/>
        </authorList>
    </citation>
    <scope>NUCLEOTIDE SEQUENCE [LARGE SCALE GENOMIC DNA]</scope>
    <source>
        <strain evidence="2">ATCC 51449 / 3B1</strain>
    </source>
</reference>
<dbReference type="HOGENOM" id="CLU_3365331_0_0_7"/>
<gene>
    <name evidence="1" type="ordered locus">HH_1797</name>
</gene>
<evidence type="ECO:0000313" key="1">
    <source>
        <dbReference type="EMBL" id="AAP78394.1"/>
    </source>
</evidence>
<organism evidence="1 2">
    <name type="scientific">Helicobacter hepaticus (strain ATCC 51449 / 3B1)</name>
    <dbReference type="NCBI Taxonomy" id="235279"/>
    <lineage>
        <taxon>Bacteria</taxon>
        <taxon>Pseudomonadati</taxon>
        <taxon>Campylobacterota</taxon>
        <taxon>Epsilonproteobacteria</taxon>
        <taxon>Campylobacterales</taxon>
        <taxon>Helicobacteraceae</taxon>
        <taxon>Helicobacter</taxon>
    </lineage>
</organism>
<protein>
    <submittedName>
        <fullName evidence="1">Uncharacterized protein</fullName>
    </submittedName>
</protein>
<dbReference type="AlphaFoldDB" id="Q7VF80"/>